<dbReference type="GO" id="GO:0000049">
    <property type="term" value="F:tRNA binding"/>
    <property type="evidence" value="ECO:0007669"/>
    <property type="project" value="InterPro"/>
</dbReference>
<dbReference type="Proteomes" id="UP000177324">
    <property type="component" value="Unassembled WGS sequence"/>
</dbReference>
<comment type="caution">
    <text evidence="10">The sequence shown here is derived from an EMBL/GenBank/DDBJ whole genome shotgun (WGS) entry which is preliminary data.</text>
</comment>
<organism evidence="10 11">
    <name type="scientific">Candidatus Chisholmbacteria bacterium RIFCSPHIGHO2_01_FULL_48_12</name>
    <dbReference type="NCBI Taxonomy" id="1797589"/>
    <lineage>
        <taxon>Bacteria</taxon>
        <taxon>Candidatus Chisholmiibacteriota</taxon>
    </lineage>
</organism>
<dbReference type="InterPro" id="IPR049940">
    <property type="entry name" value="GluQ/Sye"/>
</dbReference>
<dbReference type="GO" id="GO:0008270">
    <property type="term" value="F:zinc ion binding"/>
    <property type="evidence" value="ECO:0007669"/>
    <property type="project" value="InterPro"/>
</dbReference>
<dbReference type="InterPro" id="IPR000924">
    <property type="entry name" value="Glu/Gln-tRNA-synth"/>
</dbReference>
<evidence type="ECO:0000313" key="11">
    <source>
        <dbReference type="Proteomes" id="UP000177324"/>
    </source>
</evidence>
<evidence type="ECO:0000256" key="2">
    <source>
        <dbReference type="ARBA" id="ARBA00022598"/>
    </source>
</evidence>
<evidence type="ECO:0000256" key="6">
    <source>
        <dbReference type="ARBA" id="ARBA00023146"/>
    </source>
</evidence>
<dbReference type="InterPro" id="IPR014729">
    <property type="entry name" value="Rossmann-like_a/b/a_fold"/>
</dbReference>
<evidence type="ECO:0000256" key="1">
    <source>
        <dbReference type="ARBA" id="ARBA00007894"/>
    </source>
</evidence>
<dbReference type="Pfam" id="PF00749">
    <property type="entry name" value="tRNA-synt_1c"/>
    <property type="match status" value="2"/>
</dbReference>
<feature type="short sequence motif" description="'HIGH' region" evidence="7">
    <location>
        <begin position="8"/>
        <end position="18"/>
    </location>
</feature>
<feature type="domain" description="Glutamyl/glutaminyl-tRNA synthetase class Ib catalytic" evidence="8">
    <location>
        <begin position="99"/>
        <end position="266"/>
    </location>
</feature>
<feature type="short sequence motif" description="'KMSKS' region" evidence="7">
    <location>
        <begin position="198"/>
        <end position="202"/>
    </location>
</feature>
<keyword evidence="5 7" id="KW-0648">Protein biosynthesis</keyword>
<dbReference type="InterPro" id="IPR033910">
    <property type="entry name" value="GluRS_core"/>
</dbReference>
<dbReference type="HAMAP" id="MF_00022">
    <property type="entry name" value="Glu_tRNA_synth_type1"/>
    <property type="match status" value="1"/>
</dbReference>
<comment type="similarity">
    <text evidence="1 7">Belongs to the class-I aminoacyl-tRNA synthetase family. Glutamate--tRNA ligase type 1 subfamily.</text>
</comment>
<evidence type="ECO:0000259" key="9">
    <source>
        <dbReference type="Pfam" id="PF19269"/>
    </source>
</evidence>
<dbReference type="GO" id="GO:0005524">
    <property type="term" value="F:ATP binding"/>
    <property type="evidence" value="ECO:0007669"/>
    <property type="project" value="UniProtKB-UniRule"/>
</dbReference>
<evidence type="ECO:0000256" key="7">
    <source>
        <dbReference type="HAMAP-Rule" id="MF_00022"/>
    </source>
</evidence>
<dbReference type="InterPro" id="IPR008925">
    <property type="entry name" value="aa_tRNA-synth_I_cd-bd_sf"/>
</dbReference>
<dbReference type="InterPro" id="IPR020058">
    <property type="entry name" value="Glu/Gln-tRNA-synth_Ib_cat-dom"/>
</dbReference>
<dbReference type="NCBIfam" id="TIGR00464">
    <property type="entry name" value="gltX_bact"/>
    <property type="match status" value="1"/>
</dbReference>
<evidence type="ECO:0000256" key="4">
    <source>
        <dbReference type="ARBA" id="ARBA00022840"/>
    </source>
</evidence>
<dbReference type="Pfam" id="PF19269">
    <property type="entry name" value="Anticodon_2"/>
    <property type="match status" value="1"/>
</dbReference>
<dbReference type="PRINTS" id="PR00987">
    <property type="entry name" value="TRNASYNTHGLU"/>
</dbReference>
<feature type="binding site" evidence="7">
    <location>
        <position position="201"/>
    </location>
    <ligand>
        <name>ATP</name>
        <dbReference type="ChEBI" id="CHEBI:30616"/>
    </ligand>
</feature>
<dbReference type="SUPFAM" id="SSF52374">
    <property type="entry name" value="Nucleotidylyl transferase"/>
    <property type="match status" value="1"/>
</dbReference>
<dbReference type="EMBL" id="MHCH01000014">
    <property type="protein sequence ID" value="OGY17902.1"/>
    <property type="molecule type" value="Genomic_DNA"/>
</dbReference>
<comment type="catalytic activity">
    <reaction evidence="7">
        <text>tRNA(Glu) + L-glutamate + ATP = L-glutamyl-tRNA(Glu) + AMP + diphosphate</text>
        <dbReference type="Rhea" id="RHEA:23540"/>
        <dbReference type="Rhea" id="RHEA-COMP:9663"/>
        <dbReference type="Rhea" id="RHEA-COMP:9680"/>
        <dbReference type="ChEBI" id="CHEBI:29985"/>
        <dbReference type="ChEBI" id="CHEBI:30616"/>
        <dbReference type="ChEBI" id="CHEBI:33019"/>
        <dbReference type="ChEBI" id="CHEBI:78442"/>
        <dbReference type="ChEBI" id="CHEBI:78520"/>
        <dbReference type="ChEBI" id="CHEBI:456215"/>
        <dbReference type="EC" id="6.1.1.17"/>
    </reaction>
</comment>
<dbReference type="InterPro" id="IPR020751">
    <property type="entry name" value="aa-tRNA-synth_I_codon-bd_sub2"/>
</dbReference>
<dbReference type="InterPro" id="IPR004527">
    <property type="entry name" value="Glu-tRNA-ligase_bac/mito"/>
</dbReference>
<dbReference type="EC" id="6.1.1.17" evidence="7"/>
<dbReference type="GO" id="GO:0006424">
    <property type="term" value="P:glutamyl-tRNA aminoacylation"/>
    <property type="evidence" value="ECO:0007669"/>
    <property type="project" value="UniProtKB-UniRule"/>
</dbReference>
<evidence type="ECO:0000256" key="5">
    <source>
        <dbReference type="ARBA" id="ARBA00022917"/>
    </source>
</evidence>
<feature type="domain" description="Aminoacyl-tRNA synthetase class I anticodon-binding" evidence="9">
    <location>
        <begin position="280"/>
        <end position="410"/>
    </location>
</feature>
<dbReference type="GO" id="GO:0004818">
    <property type="term" value="F:glutamate-tRNA ligase activity"/>
    <property type="evidence" value="ECO:0007669"/>
    <property type="project" value="UniProtKB-UniRule"/>
</dbReference>
<reference evidence="10 11" key="1">
    <citation type="journal article" date="2016" name="Nat. Commun.">
        <title>Thousands of microbial genomes shed light on interconnected biogeochemical processes in an aquifer system.</title>
        <authorList>
            <person name="Anantharaman K."/>
            <person name="Brown C.T."/>
            <person name="Hug L.A."/>
            <person name="Sharon I."/>
            <person name="Castelle C.J."/>
            <person name="Probst A.J."/>
            <person name="Thomas B.C."/>
            <person name="Singh A."/>
            <person name="Wilkins M.J."/>
            <person name="Karaoz U."/>
            <person name="Brodie E.L."/>
            <person name="Williams K.H."/>
            <person name="Hubbard S.S."/>
            <person name="Banfield J.F."/>
        </authorList>
    </citation>
    <scope>NUCLEOTIDE SEQUENCE [LARGE SCALE GENOMIC DNA]</scope>
</reference>
<dbReference type="GO" id="GO:0005829">
    <property type="term" value="C:cytosol"/>
    <property type="evidence" value="ECO:0007669"/>
    <property type="project" value="TreeGrafter"/>
</dbReference>
<keyword evidence="4 7" id="KW-0067">ATP-binding</keyword>
<comment type="function">
    <text evidence="7">Catalyzes the attachment of glutamate to tRNA(Glu) in a two-step reaction: glutamate is first activated by ATP to form Glu-AMP and then transferred to the acceptor end of tRNA(Glu).</text>
</comment>
<dbReference type="AlphaFoldDB" id="A0A1G1VR85"/>
<keyword evidence="3 7" id="KW-0547">Nucleotide-binding</keyword>
<dbReference type="PANTHER" id="PTHR43311">
    <property type="entry name" value="GLUTAMATE--TRNA LIGASE"/>
    <property type="match status" value="1"/>
</dbReference>
<evidence type="ECO:0000259" key="8">
    <source>
        <dbReference type="Pfam" id="PF00749"/>
    </source>
</evidence>
<dbReference type="SUPFAM" id="SSF48163">
    <property type="entry name" value="An anticodon-binding domain of class I aminoacyl-tRNA synthetases"/>
    <property type="match status" value="1"/>
</dbReference>
<dbReference type="InterPro" id="IPR045462">
    <property type="entry name" value="aa-tRNA-synth_I_cd-bd"/>
</dbReference>
<dbReference type="Gene3D" id="1.10.10.350">
    <property type="match status" value="1"/>
</dbReference>
<dbReference type="PROSITE" id="PS00178">
    <property type="entry name" value="AA_TRNA_LIGASE_I"/>
    <property type="match status" value="1"/>
</dbReference>
<dbReference type="Gene3D" id="3.40.50.620">
    <property type="entry name" value="HUPs"/>
    <property type="match status" value="2"/>
</dbReference>
<name>A0A1G1VR85_9BACT</name>
<keyword evidence="2 7" id="KW-0436">Ligase</keyword>
<evidence type="ECO:0000256" key="3">
    <source>
        <dbReference type="ARBA" id="ARBA00022741"/>
    </source>
</evidence>
<accession>A0A1G1VR85</accession>
<proteinExistence type="inferred from homology"/>
<keyword evidence="6 7" id="KW-0030">Aminoacyl-tRNA synthetase</keyword>
<feature type="domain" description="Glutamyl/glutaminyl-tRNA synthetase class Ib catalytic" evidence="8">
    <location>
        <begin position="1"/>
        <end position="98"/>
    </location>
</feature>
<protein>
    <recommendedName>
        <fullName evidence="7">Glutamate--tRNA ligase</fullName>
        <ecNumber evidence="7">6.1.1.17</ecNumber>
    </recommendedName>
    <alternativeName>
        <fullName evidence="7">Glutamyl-tRNA synthetase</fullName>
        <shortName evidence="7">GluRS</shortName>
    </alternativeName>
</protein>
<keyword evidence="7" id="KW-0963">Cytoplasm</keyword>
<comment type="caution">
    <text evidence="7">Lacks conserved residue(s) required for the propagation of feature annotation.</text>
</comment>
<comment type="subcellular location">
    <subcellularLocation>
        <location evidence="7">Cytoplasm</location>
    </subcellularLocation>
</comment>
<gene>
    <name evidence="7" type="primary">gltX</name>
    <name evidence="10" type="ORF">A2784_01745</name>
</gene>
<dbReference type="STRING" id="1797589.A2784_01745"/>
<comment type="subunit">
    <text evidence="7">Monomer.</text>
</comment>
<dbReference type="PANTHER" id="PTHR43311:SF2">
    <property type="entry name" value="GLUTAMATE--TRNA LIGASE, MITOCHONDRIAL-RELATED"/>
    <property type="match status" value="1"/>
</dbReference>
<sequence length="415" mass="47712">MVRVRFAPSPTGIPHMGNTRTALYNYLWARHNQGNFILRIEDTDQKRFVKGSEAKILEILQFLGLIWDEGPYRQSDRLELYQQYARELVDKGVAYEAEGAIRLRVPPGRDIVWEDLIQGKMTIKTQGMNEPVLLKSDGWPTYHLAVVVDDHLMEISHILRAAEWISSTPKHLLIYEALGWTPPQIGHFSVILGPDKAKLSKRHGAKSILDYRDEGYLPTALLTFMAYLGWSYEDNSKVLTLEELTQRFDLKQVHKANPIFDQKKLDYFNALLIRQMNQTELAAALQPFVPADCPQELVVKIVPLIQERLVRLGEFENLTEWFYREVKPDPKIMVKEQLEESIKVIEGLGKWENEAMEASFRQVAEEKGWKPGQFFMMLRVALTGRTVTPPLFATMEVLGKQVVLDRLAHAQNTIA</sequence>
<evidence type="ECO:0000313" key="10">
    <source>
        <dbReference type="EMBL" id="OGY17902.1"/>
    </source>
</evidence>
<dbReference type="CDD" id="cd00808">
    <property type="entry name" value="GluRS_core"/>
    <property type="match status" value="1"/>
</dbReference>
<dbReference type="InterPro" id="IPR001412">
    <property type="entry name" value="aa-tRNA-synth_I_CS"/>
</dbReference>